<reference evidence="6 7" key="1">
    <citation type="submission" date="2018-06" db="EMBL/GenBank/DDBJ databases">
        <authorList>
            <consortium name="Pathogen Informatics"/>
            <person name="Doyle S."/>
        </authorList>
    </citation>
    <scope>NUCLEOTIDE SEQUENCE [LARGE SCALE GENOMIC DNA]</scope>
    <source>
        <strain evidence="6 7">NCTC8129</strain>
    </source>
</reference>
<comment type="pathway">
    <text evidence="1">Carbohydrate acid metabolism.</text>
</comment>
<evidence type="ECO:0000256" key="4">
    <source>
        <dbReference type="ARBA" id="ARBA00023239"/>
    </source>
</evidence>
<dbReference type="EMBL" id="UGIF01000002">
    <property type="protein sequence ID" value="STP30908.1"/>
    <property type="molecule type" value="Genomic_DNA"/>
</dbReference>
<dbReference type="RefSeq" id="WP_115236031.1">
    <property type="nucleotide sequence ID" value="NZ_UGIF01000002.1"/>
</dbReference>
<accession>A0A377KNZ8</accession>
<dbReference type="PANTHER" id="PTHR30246">
    <property type="entry name" value="2-KETO-3-DEOXY-6-PHOSPHOGLUCONATE ALDOLASE"/>
    <property type="match status" value="1"/>
</dbReference>
<dbReference type="PANTHER" id="PTHR30246:SF1">
    <property type="entry name" value="2-DEHYDRO-3-DEOXY-6-PHOSPHOGALACTONATE ALDOLASE-RELATED"/>
    <property type="match status" value="1"/>
</dbReference>
<dbReference type="CDD" id="cd00452">
    <property type="entry name" value="KDPG_aldolase"/>
    <property type="match status" value="1"/>
</dbReference>
<comment type="similarity">
    <text evidence="2">Belongs to the KHG/KDPG aldolase family.</text>
</comment>
<keyword evidence="5" id="KW-0119">Carbohydrate metabolism</keyword>
<sequence length="208" mass="22296">MEKLTTLNRIHKEKIMAVVRVETVERGAEIVEGCLAGGVSILEISYTNANAGEIIQQLTQAYGDKVLLGAGTVLDAPTARDAILRGVKFVIAPTFSVEVARLCNRYQIPYMPGCTTMTELVEALEAGADMIKAFPISNYYGPSLVKTIKTPLPYVSILSSGGVTLENVDEWVENGVDCMGVGSLLTKGSRETIAANAKALRMAVEKAK</sequence>
<dbReference type="Pfam" id="PF01081">
    <property type="entry name" value="Aldolase"/>
    <property type="match status" value="1"/>
</dbReference>
<dbReference type="InterPro" id="IPR000887">
    <property type="entry name" value="Aldlse_KDPG_KHG"/>
</dbReference>
<evidence type="ECO:0000313" key="6">
    <source>
        <dbReference type="EMBL" id="STP30908.1"/>
    </source>
</evidence>
<dbReference type="GO" id="GO:0008674">
    <property type="term" value="F:2-dehydro-3-deoxy-6-phosphogalactonate aldolase activity"/>
    <property type="evidence" value="ECO:0007669"/>
    <property type="project" value="UniProtKB-EC"/>
</dbReference>
<proteinExistence type="inferred from homology"/>
<dbReference type="EC" id="4.1.2.21" evidence="6"/>
<dbReference type="AlphaFoldDB" id="A0A377KNZ8"/>
<name>A0A377KNZ8_9ENTE</name>
<evidence type="ECO:0000256" key="3">
    <source>
        <dbReference type="ARBA" id="ARBA00011233"/>
    </source>
</evidence>
<dbReference type="InterPro" id="IPR013785">
    <property type="entry name" value="Aldolase_TIM"/>
</dbReference>
<comment type="subunit">
    <text evidence="3">Homotrimer.</text>
</comment>
<dbReference type="GO" id="GO:0008675">
    <property type="term" value="F:2-dehydro-3-deoxy-phosphogluconate aldolase activity"/>
    <property type="evidence" value="ECO:0007669"/>
    <property type="project" value="UniProtKB-EC"/>
</dbReference>
<evidence type="ECO:0000256" key="2">
    <source>
        <dbReference type="ARBA" id="ARBA00006906"/>
    </source>
</evidence>
<protein>
    <submittedName>
        <fullName evidence="6">Keto-hydroxyglutarate-aldolase/keto-deoxy-phosphogluconate aldolase</fullName>
        <ecNumber evidence="6">4.1.2.14</ecNumber>
        <ecNumber evidence="6">4.1.2.21</ecNumber>
    </submittedName>
</protein>
<dbReference type="EC" id="4.1.2.14" evidence="6"/>
<evidence type="ECO:0000313" key="7">
    <source>
        <dbReference type="Proteomes" id="UP000254070"/>
    </source>
</evidence>
<dbReference type="Proteomes" id="UP000254070">
    <property type="component" value="Unassembled WGS sequence"/>
</dbReference>
<evidence type="ECO:0000256" key="1">
    <source>
        <dbReference type="ARBA" id="ARBA00004761"/>
    </source>
</evidence>
<organism evidence="6 7">
    <name type="scientific">Enterococcus durans</name>
    <dbReference type="NCBI Taxonomy" id="53345"/>
    <lineage>
        <taxon>Bacteria</taxon>
        <taxon>Bacillati</taxon>
        <taxon>Bacillota</taxon>
        <taxon>Bacilli</taxon>
        <taxon>Lactobacillales</taxon>
        <taxon>Enterococcaceae</taxon>
        <taxon>Enterococcus</taxon>
    </lineage>
</organism>
<dbReference type="Gene3D" id="3.20.20.70">
    <property type="entry name" value="Aldolase class I"/>
    <property type="match status" value="1"/>
</dbReference>
<keyword evidence="4 6" id="KW-0456">Lyase</keyword>
<evidence type="ECO:0000256" key="5">
    <source>
        <dbReference type="ARBA" id="ARBA00023277"/>
    </source>
</evidence>
<dbReference type="SUPFAM" id="SSF51569">
    <property type="entry name" value="Aldolase"/>
    <property type="match status" value="1"/>
</dbReference>
<gene>
    <name evidence="6" type="primary">dgoA_3</name>
    <name evidence="6" type="ORF">NCTC8129_03165</name>
</gene>